<evidence type="ECO:0000256" key="1">
    <source>
        <dbReference type="SAM" id="Phobius"/>
    </source>
</evidence>
<evidence type="ECO:0000313" key="3">
    <source>
        <dbReference type="Proteomes" id="UP000035159"/>
    </source>
</evidence>
<dbReference type="AlphaFoldDB" id="A0A0G2Z8C6"/>
<dbReference type="EMBL" id="CP011232">
    <property type="protein sequence ID" value="AKI97822.1"/>
    <property type="molecule type" value="Genomic_DNA"/>
</dbReference>
<evidence type="ECO:0008006" key="4">
    <source>
        <dbReference type="Google" id="ProtNLM"/>
    </source>
</evidence>
<accession>A0A0G2Z8C6</accession>
<reference evidence="2 3" key="1">
    <citation type="submission" date="2015-04" db="EMBL/GenBank/DDBJ databases">
        <title>Complete Genome Sequence of Kosmotoga pacifica SLHLJ1.</title>
        <authorList>
            <person name="Jiang L.J."/>
            <person name="Shao Z.Z."/>
            <person name="Jebbar M."/>
        </authorList>
    </citation>
    <scope>NUCLEOTIDE SEQUENCE [LARGE SCALE GENOMIC DNA]</scope>
    <source>
        <strain evidence="2 3">SLHLJ1</strain>
    </source>
</reference>
<sequence>MDSTEYIRRLEKGLKRLKPLEREEYLQDYREHFQEGIRQGKTEDQICRDLGNPDKIARLILAEHNVRVLDEKHESRSIFTAIMSIIGLGFFNLIVTLPFLAVFYALIFAIFTIAAAFVALPVFYYYYPGNVLLPFSNLNQELLFIFGTMLVGIGIFLFSGKILKGAFKVTVTFLKWNLKVIKGE</sequence>
<keyword evidence="3" id="KW-1185">Reference proteome</keyword>
<dbReference type="Proteomes" id="UP000035159">
    <property type="component" value="Chromosome"/>
</dbReference>
<feature type="transmembrane region" description="Helical" evidence="1">
    <location>
        <begin position="77"/>
        <end position="95"/>
    </location>
</feature>
<dbReference type="STRING" id="1330330.IX53_08370"/>
<feature type="transmembrane region" description="Helical" evidence="1">
    <location>
        <begin position="102"/>
        <end position="127"/>
    </location>
</feature>
<organism evidence="2 3">
    <name type="scientific">Kosmotoga pacifica</name>
    <dbReference type="NCBI Taxonomy" id="1330330"/>
    <lineage>
        <taxon>Bacteria</taxon>
        <taxon>Thermotogati</taxon>
        <taxon>Thermotogota</taxon>
        <taxon>Thermotogae</taxon>
        <taxon>Kosmotogales</taxon>
        <taxon>Kosmotogaceae</taxon>
        <taxon>Kosmotoga</taxon>
    </lineage>
</organism>
<protein>
    <recommendedName>
        <fullName evidence="4">DUF1700 domain-containing protein</fullName>
    </recommendedName>
</protein>
<keyword evidence="1" id="KW-1133">Transmembrane helix</keyword>
<name>A0A0G2Z8C6_9BACT</name>
<keyword evidence="1" id="KW-0812">Transmembrane</keyword>
<proteinExistence type="predicted"/>
<dbReference type="KEGG" id="kpf:IX53_08370"/>
<dbReference type="PATRIC" id="fig|1330330.3.peg.1701"/>
<dbReference type="Pfam" id="PF22564">
    <property type="entry name" value="HAAS"/>
    <property type="match status" value="1"/>
</dbReference>
<evidence type="ECO:0000313" key="2">
    <source>
        <dbReference type="EMBL" id="AKI97822.1"/>
    </source>
</evidence>
<feature type="transmembrane region" description="Helical" evidence="1">
    <location>
        <begin position="142"/>
        <end position="159"/>
    </location>
</feature>
<keyword evidence="1" id="KW-0472">Membrane</keyword>
<gene>
    <name evidence="2" type="ORF">IX53_08370</name>
</gene>
<dbReference type="RefSeq" id="WP_047754957.1">
    <property type="nucleotide sequence ID" value="NZ_CAJUHA010000005.1"/>
</dbReference>